<feature type="compositionally biased region" description="Low complexity" evidence="1">
    <location>
        <begin position="288"/>
        <end position="297"/>
    </location>
</feature>
<dbReference type="AlphaFoldDB" id="A0A9E8SJK7"/>
<proteinExistence type="predicted"/>
<evidence type="ECO:0000256" key="2">
    <source>
        <dbReference type="SAM" id="SignalP"/>
    </source>
</evidence>
<feature type="compositionally biased region" description="Basic and acidic residues" evidence="1">
    <location>
        <begin position="307"/>
        <end position="331"/>
    </location>
</feature>
<evidence type="ECO:0000256" key="1">
    <source>
        <dbReference type="SAM" id="MobiDB-lite"/>
    </source>
</evidence>
<feature type="chain" id="PRO_5039086114" evidence="2">
    <location>
        <begin position="19"/>
        <end position="743"/>
    </location>
</feature>
<accession>A0A9E8SJK7</accession>
<reference evidence="3" key="1">
    <citation type="submission" date="2022-11" db="EMBL/GenBank/DDBJ databases">
        <title>Dyadobacter pollutisoli sp. nov., isolated from plastic dumped soil.</title>
        <authorList>
            <person name="Kim J.M."/>
            <person name="Kim K.R."/>
            <person name="Lee J.K."/>
            <person name="Hao L."/>
            <person name="Jeon C.O."/>
        </authorList>
    </citation>
    <scope>NUCLEOTIDE SEQUENCE</scope>
    <source>
        <strain evidence="3">U1</strain>
    </source>
</reference>
<feature type="compositionally biased region" description="Basic and acidic residues" evidence="1">
    <location>
        <begin position="419"/>
        <end position="455"/>
    </location>
</feature>
<feature type="compositionally biased region" description="Low complexity" evidence="1">
    <location>
        <begin position="335"/>
        <end position="344"/>
    </location>
</feature>
<feature type="signal peptide" evidence="2">
    <location>
        <begin position="1"/>
        <end position="18"/>
    </location>
</feature>
<name>A0A9E8SJK7_9BACT</name>
<keyword evidence="2" id="KW-0732">Signal</keyword>
<organism evidence="3 4">
    <name type="scientific">Dyadobacter pollutisoli</name>
    <dbReference type="NCBI Taxonomy" id="2910158"/>
    <lineage>
        <taxon>Bacteria</taxon>
        <taxon>Pseudomonadati</taxon>
        <taxon>Bacteroidota</taxon>
        <taxon>Cytophagia</taxon>
        <taxon>Cytophagales</taxon>
        <taxon>Spirosomataceae</taxon>
        <taxon>Dyadobacter</taxon>
    </lineage>
</organism>
<protein>
    <submittedName>
        <fullName evidence="3">Uncharacterized protein</fullName>
    </submittedName>
</protein>
<feature type="compositionally biased region" description="Basic and acidic residues" evidence="1">
    <location>
        <begin position="345"/>
        <end position="355"/>
    </location>
</feature>
<dbReference type="Proteomes" id="UP001164653">
    <property type="component" value="Chromosome"/>
</dbReference>
<dbReference type="KEGG" id="dpf:ON006_24800"/>
<feature type="region of interest" description="Disordered" evidence="1">
    <location>
        <begin position="392"/>
        <end position="455"/>
    </location>
</feature>
<keyword evidence="4" id="KW-1185">Reference proteome</keyword>
<evidence type="ECO:0000313" key="3">
    <source>
        <dbReference type="EMBL" id="WAC10953.1"/>
    </source>
</evidence>
<feature type="region of interest" description="Disordered" evidence="1">
    <location>
        <begin position="288"/>
        <end position="358"/>
    </location>
</feature>
<gene>
    <name evidence="3" type="ORF">ON006_24800</name>
</gene>
<dbReference type="RefSeq" id="WP_244822713.1">
    <property type="nucleotide sequence ID" value="NZ_CP112998.1"/>
</dbReference>
<feature type="compositionally biased region" description="Basic and acidic residues" evidence="1">
    <location>
        <begin position="399"/>
        <end position="411"/>
    </location>
</feature>
<dbReference type="EMBL" id="CP112998">
    <property type="protein sequence ID" value="WAC10953.1"/>
    <property type="molecule type" value="Genomic_DNA"/>
</dbReference>
<evidence type="ECO:0000313" key="4">
    <source>
        <dbReference type="Proteomes" id="UP001164653"/>
    </source>
</evidence>
<sequence length="743" mass="81736">MKTFIYIASILLCGPLAAQQTAPAKADAQFFMGILLDKIITIGTLKACPAKDNPLQYYYLPNKLRIATDETTGQPKFSFIKYVTNKRSDAESAEIKEGEGGGWVHVLMGLSVSDEDISAAASELAGKVPGAKLVGPVIYRSGTVSLITKSAATNDKIRILGTEKAPVLDGDFIAVGFPLNATDATILWETMKGPNPDVSLNFNMTIAGLNSPIGAKMEVNWDIVNQHRIMNLALDMPVVKAEISDMVTDLRQNGTIKVTTVGNKPLDAALITKIENMVVDLCFSKSLDSSRLGRSSSNYLISPGKDGQSRRDRELARESIEDGKERTRLGEDLTTAKTEQTAAKAADKTASEKADATQTANIKLQKEKLNKEVETATKALATAKEKHAAAVTKQAAAKDSTEKAAAKKELAEANAGLEKAQKTKDNAEKASSNFEDKTQAESLTKTKKDADATGKEVDKAAKKIAGLEEDKKDLNGISLADFSVEAVYHRAKVKRSGQFVLDLNHYDPVTIDEPFGGNIGRINCRGCLLEVNTASSLYTQRELVTYLDGGALADFDKYINYVTVKMRKKHQAGELTYDEVRIDRKNFNTKGNAFKMMYGWGNGDNDRRNWLDYDYQTTWNFFGGYTIYQDWKPSNENVIGVSPPFNRSEIRLMADKEMLKAASVRAVFVKIYYKLGDTEYVKRATISPASDILQQQVEIIHPKEDLTYSFETEWVLNDNTNIKSGKTTSTSDLLFVDVLPKTN</sequence>